<reference evidence="4" key="1">
    <citation type="submission" date="2022-08" db="EMBL/GenBank/DDBJ databases">
        <authorList>
            <person name="Gutierrez-Valencia J."/>
        </authorList>
    </citation>
    <scope>NUCLEOTIDE SEQUENCE</scope>
</reference>
<organism evidence="4 5">
    <name type="scientific">Linum tenue</name>
    <dbReference type="NCBI Taxonomy" id="586396"/>
    <lineage>
        <taxon>Eukaryota</taxon>
        <taxon>Viridiplantae</taxon>
        <taxon>Streptophyta</taxon>
        <taxon>Embryophyta</taxon>
        <taxon>Tracheophyta</taxon>
        <taxon>Spermatophyta</taxon>
        <taxon>Magnoliopsida</taxon>
        <taxon>eudicotyledons</taxon>
        <taxon>Gunneridae</taxon>
        <taxon>Pentapetalae</taxon>
        <taxon>rosids</taxon>
        <taxon>fabids</taxon>
        <taxon>Malpighiales</taxon>
        <taxon>Linaceae</taxon>
        <taxon>Linum</taxon>
    </lineage>
</organism>
<dbReference type="SUPFAM" id="SSF57997">
    <property type="entry name" value="Tropomyosin"/>
    <property type="match status" value="1"/>
</dbReference>
<keyword evidence="1" id="KW-0175">Coiled coil</keyword>
<gene>
    <name evidence="4" type="ORF">LITE_LOCUS12798</name>
</gene>
<evidence type="ECO:0000259" key="3">
    <source>
        <dbReference type="Pfam" id="PF26581"/>
    </source>
</evidence>
<dbReference type="EMBL" id="CAMGYJ010000004">
    <property type="protein sequence ID" value="CAI0405174.1"/>
    <property type="molecule type" value="Genomic_DNA"/>
</dbReference>
<keyword evidence="5" id="KW-1185">Reference proteome</keyword>
<feature type="coiled-coil region" evidence="1">
    <location>
        <begin position="331"/>
        <end position="526"/>
    </location>
</feature>
<protein>
    <recommendedName>
        <fullName evidence="3">WIT1/2 N-terminal helical bundle domain-containing protein</fullName>
    </recommendedName>
</protein>
<dbReference type="Proteomes" id="UP001154282">
    <property type="component" value="Unassembled WGS sequence"/>
</dbReference>
<evidence type="ECO:0000256" key="1">
    <source>
        <dbReference type="SAM" id="Coils"/>
    </source>
</evidence>
<proteinExistence type="predicted"/>
<dbReference type="InterPro" id="IPR058610">
    <property type="entry name" value="WIT1_2_N"/>
</dbReference>
<sequence>MTQHPVEAETESTVEVHVPIATPSSGAISLEEFGIAMDTLTKVDLDLTCSSEKLGNLHILLMHLLAWDNDLEVIAAYSYISATSIEKALEIDLLSGILDSEVREVESFMDNIQAGIVDARYKISACRHSPKAPSTIEQKLVECEESFKETQDKVLEVKIESTKLQRAFLALRHENWEDAKAITLSLTGNGKQNSKKQTAEHHRRVLRMLENSLTRELDLEKKLSESKQSEEQLKLKLHYTEQVVFRMEEAAEVVLGRFLEAENAAEVLMGISKELVGHLQIIQFNLNGSFQRESELRSKLQDSIQQLDAKDVALKKLEISLAEHIAKSAEVPLMKDKVKSLEEQVKKFELNLKTANTVHEEDQVQLVEMDNLVESLRENIFEAETRAENAEAKVSQLSDTNVELSEEIGFLKSGRDSDAKKVTSLEKQLMELQIQVQHSKSSSETSQEQQNMLYSAIWDMETLIEELKSKVSKAEIKLENSEEQCIILSETNAELDDELILLRSRMRSLETLLDQANNSKAESAEDIKLRTNLIMDMVFQLGRERERIQDQPTYDPATCLSHVMLCFLQLLSLIKENEILKAKLSLTQKYDFPNSWTNRPGDDWNPRSSANNSSKETCGKACEEAASLSGTSEADRGSIGDQNST</sequence>
<dbReference type="Pfam" id="PF26581">
    <property type="entry name" value="WIT1_2_N"/>
    <property type="match status" value="1"/>
</dbReference>
<dbReference type="Gene3D" id="1.20.5.170">
    <property type="match status" value="1"/>
</dbReference>
<dbReference type="AlphaFoldDB" id="A0AAV0J5P7"/>
<feature type="region of interest" description="Disordered" evidence="2">
    <location>
        <begin position="595"/>
        <end position="645"/>
    </location>
</feature>
<feature type="domain" description="WIT1/2 N-terminal helical bundle" evidence="3">
    <location>
        <begin position="35"/>
        <end position="170"/>
    </location>
</feature>
<evidence type="ECO:0000256" key="2">
    <source>
        <dbReference type="SAM" id="MobiDB-lite"/>
    </source>
</evidence>
<dbReference type="PANTHER" id="PTHR35705:SF2">
    <property type="entry name" value="WPP DOMAIN-INTERACTING TAIL-ANCHORED PROTEIN 2"/>
    <property type="match status" value="1"/>
</dbReference>
<comment type="caution">
    <text evidence="4">The sequence shown here is derived from an EMBL/GenBank/DDBJ whole genome shotgun (WGS) entry which is preliminary data.</text>
</comment>
<dbReference type="PANTHER" id="PTHR35705">
    <property type="entry name" value="WPP DOMAIN-INTERACTING TAIL-ANCHORED PROTEIN 1"/>
    <property type="match status" value="1"/>
</dbReference>
<accession>A0AAV0J5P7</accession>
<evidence type="ECO:0000313" key="5">
    <source>
        <dbReference type="Proteomes" id="UP001154282"/>
    </source>
</evidence>
<dbReference type="InterPro" id="IPR039976">
    <property type="entry name" value="WIT1/WIT2"/>
</dbReference>
<name>A0AAV0J5P7_9ROSI</name>
<feature type="compositionally biased region" description="Polar residues" evidence="2">
    <location>
        <begin position="606"/>
        <end position="616"/>
    </location>
</feature>
<evidence type="ECO:0000313" key="4">
    <source>
        <dbReference type="EMBL" id="CAI0405174.1"/>
    </source>
</evidence>